<keyword evidence="1" id="KW-0175">Coiled coil</keyword>
<name>A0AA85AG53_9TREM</name>
<dbReference type="Proteomes" id="UP000050790">
    <property type="component" value="Unassembled WGS sequence"/>
</dbReference>
<reference evidence="3" key="1">
    <citation type="submission" date="2023-11" db="UniProtKB">
        <authorList>
            <consortium name="WormBaseParasite"/>
        </authorList>
    </citation>
    <scope>IDENTIFICATION</scope>
</reference>
<proteinExistence type="predicted"/>
<dbReference type="WBParaSite" id="SMRG1_8050.1">
    <property type="protein sequence ID" value="SMRG1_8050.1"/>
    <property type="gene ID" value="SMRG1_8050"/>
</dbReference>
<dbReference type="AlphaFoldDB" id="A0AA85AG53"/>
<sequence>MEDSMSRLLMQSTLMGTIVTTISNHLSKLQSNSCLLEKLLCFLFKNNNSDSAQNVSVTELLNQKFAFDSVQSIGELYVSQKTSDLAKWLELTVIRSLEQLESTKRESVCYKRTSTTLPLDKQLSHIRSFLEISRKRKHLFNLSSELQNLKRIQLQKCNVSRDFLNAELQLLTLQTKVHYMKHRIGKLKLDVECSKTYLFEYESLGTEIVNIENLLGKKRETIRRLHEENEKLLDDLPLLCRETKQIKQQLSGQIIGTHKVAHELTSNILLQDFNERIQDISFDRRIFTSGNTYFDTLHADSLYINCCNLYSLDPNLKIPDVLLKCILTQIKESWLAENNLKLLHYLLMNLNKEILNNEELRNYDATFKAKKLKHLLPCVTNLKKLTKEIKQRISVCNESLSDWREIPIHQMLL</sequence>
<evidence type="ECO:0000256" key="1">
    <source>
        <dbReference type="SAM" id="Coils"/>
    </source>
</evidence>
<organism evidence="2 3">
    <name type="scientific">Schistosoma margrebowiei</name>
    <dbReference type="NCBI Taxonomy" id="48269"/>
    <lineage>
        <taxon>Eukaryota</taxon>
        <taxon>Metazoa</taxon>
        <taxon>Spiralia</taxon>
        <taxon>Lophotrochozoa</taxon>
        <taxon>Platyhelminthes</taxon>
        <taxon>Trematoda</taxon>
        <taxon>Digenea</taxon>
        <taxon>Strigeidida</taxon>
        <taxon>Schistosomatoidea</taxon>
        <taxon>Schistosomatidae</taxon>
        <taxon>Schistosoma</taxon>
    </lineage>
</organism>
<evidence type="ECO:0000313" key="3">
    <source>
        <dbReference type="WBParaSite" id="SMRG1_8050.1"/>
    </source>
</evidence>
<protein>
    <submittedName>
        <fullName evidence="3">Uncharacterized protein</fullName>
    </submittedName>
</protein>
<evidence type="ECO:0000313" key="2">
    <source>
        <dbReference type="Proteomes" id="UP000050790"/>
    </source>
</evidence>
<accession>A0AA85AG53</accession>
<feature type="coiled-coil region" evidence="1">
    <location>
        <begin position="208"/>
        <end position="235"/>
    </location>
</feature>